<gene>
    <name evidence="1" type="ORF">GM920_22555</name>
</gene>
<reference evidence="1 2" key="1">
    <citation type="submission" date="2019-11" db="EMBL/GenBank/DDBJ databases">
        <title>Description of Pedobacter sp. LMG 31462T.</title>
        <authorList>
            <person name="Carlier A."/>
            <person name="Qi S."/>
            <person name="Vandamme P."/>
        </authorList>
    </citation>
    <scope>NUCLEOTIDE SEQUENCE [LARGE SCALE GENOMIC DNA]</scope>
    <source>
        <strain evidence="1 2">LMG 31462</strain>
    </source>
</reference>
<comment type="caution">
    <text evidence="1">The sequence shown here is derived from an EMBL/GenBank/DDBJ whole genome shotgun (WGS) entry which is preliminary data.</text>
</comment>
<dbReference type="Proteomes" id="UP000636110">
    <property type="component" value="Unassembled WGS sequence"/>
</dbReference>
<accession>A0ABR6F372</accession>
<evidence type="ECO:0000313" key="1">
    <source>
        <dbReference type="EMBL" id="MBB2151696.1"/>
    </source>
</evidence>
<organism evidence="1 2">
    <name type="scientific">Pedobacter gandavensis</name>
    <dbReference type="NCBI Taxonomy" id="2679963"/>
    <lineage>
        <taxon>Bacteria</taxon>
        <taxon>Pseudomonadati</taxon>
        <taxon>Bacteroidota</taxon>
        <taxon>Sphingobacteriia</taxon>
        <taxon>Sphingobacteriales</taxon>
        <taxon>Sphingobacteriaceae</taxon>
        <taxon>Pedobacter</taxon>
    </lineage>
</organism>
<dbReference type="RefSeq" id="WP_182961665.1">
    <property type="nucleotide sequence ID" value="NZ_WNXC01000011.1"/>
</dbReference>
<name>A0ABR6F372_9SPHI</name>
<protein>
    <submittedName>
        <fullName evidence="1">Uncharacterized protein</fullName>
    </submittedName>
</protein>
<evidence type="ECO:0000313" key="2">
    <source>
        <dbReference type="Proteomes" id="UP000636110"/>
    </source>
</evidence>
<sequence>MKGKQAQLMNGTAVSNPTEYLILGIDTYIYYVLDESNYVDILGKNQIEITDESKPAFWIEKDGRLLPEEWFWENFFNLHDTDLSDEWDEIWFITQFAKGLSKFNLPSVPLHFRKAFDKDYKIQLIENYLEMAECYDNLVNEYIENKYTFRKFNDELTCFRWSNNTPEYFTKKLMSIKTSGFDTLKGILERLGESFKNAKININVHWLDMIKNRVLYSIWSLFGTKDFEVYELIDTGHSYSDYMIKYEEETYLLSFESFYG</sequence>
<proteinExistence type="predicted"/>
<dbReference type="EMBL" id="WNXC01000011">
    <property type="protein sequence ID" value="MBB2151696.1"/>
    <property type="molecule type" value="Genomic_DNA"/>
</dbReference>
<keyword evidence="2" id="KW-1185">Reference proteome</keyword>